<evidence type="ECO:0000313" key="1">
    <source>
        <dbReference type="EMBL" id="KAG5603490.1"/>
    </source>
</evidence>
<dbReference type="EMBL" id="JACXVP010000005">
    <property type="protein sequence ID" value="KAG5603490.1"/>
    <property type="molecule type" value="Genomic_DNA"/>
</dbReference>
<accession>A0A9J5YSY5</accession>
<keyword evidence="2" id="KW-1185">Reference proteome</keyword>
<protein>
    <submittedName>
        <fullName evidence="1">Uncharacterized protein</fullName>
    </submittedName>
</protein>
<dbReference type="Proteomes" id="UP000824120">
    <property type="component" value="Chromosome 5"/>
</dbReference>
<comment type="caution">
    <text evidence="1">The sequence shown here is derived from an EMBL/GenBank/DDBJ whole genome shotgun (WGS) entry which is preliminary data.</text>
</comment>
<gene>
    <name evidence="1" type="ORF">H5410_024982</name>
</gene>
<sequence length="95" mass="11065">MEWVYWEIHKGNWIRSGLSWALISMRCLESRGLLVAYIRAIKDISWVLQCFVYCVERRLLVLIKILAVCKNTEDRVVILLSECVGVVAFKGFKIC</sequence>
<organism evidence="1 2">
    <name type="scientific">Solanum commersonii</name>
    <name type="common">Commerson's wild potato</name>
    <name type="synonym">Commerson's nightshade</name>
    <dbReference type="NCBI Taxonomy" id="4109"/>
    <lineage>
        <taxon>Eukaryota</taxon>
        <taxon>Viridiplantae</taxon>
        <taxon>Streptophyta</taxon>
        <taxon>Embryophyta</taxon>
        <taxon>Tracheophyta</taxon>
        <taxon>Spermatophyta</taxon>
        <taxon>Magnoliopsida</taxon>
        <taxon>eudicotyledons</taxon>
        <taxon>Gunneridae</taxon>
        <taxon>Pentapetalae</taxon>
        <taxon>asterids</taxon>
        <taxon>lamiids</taxon>
        <taxon>Solanales</taxon>
        <taxon>Solanaceae</taxon>
        <taxon>Solanoideae</taxon>
        <taxon>Solaneae</taxon>
        <taxon>Solanum</taxon>
    </lineage>
</organism>
<name>A0A9J5YSY5_SOLCO</name>
<proteinExistence type="predicted"/>
<evidence type="ECO:0000313" key="2">
    <source>
        <dbReference type="Proteomes" id="UP000824120"/>
    </source>
</evidence>
<dbReference type="AlphaFoldDB" id="A0A9J5YSY5"/>
<reference evidence="1 2" key="1">
    <citation type="submission" date="2020-09" db="EMBL/GenBank/DDBJ databases">
        <title>De no assembly of potato wild relative species, Solanum commersonii.</title>
        <authorList>
            <person name="Cho K."/>
        </authorList>
    </citation>
    <scope>NUCLEOTIDE SEQUENCE [LARGE SCALE GENOMIC DNA]</scope>
    <source>
        <strain evidence="1">LZ3.2</strain>
        <tissue evidence="1">Leaf</tissue>
    </source>
</reference>